<feature type="transmembrane region" description="Helical" evidence="1">
    <location>
        <begin position="257"/>
        <end position="281"/>
    </location>
</feature>
<evidence type="ECO:0000259" key="2">
    <source>
        <dbReference type="Pfam" id="PF10328"/>
    </source>
</evidence>
<accession>A0AAE9D0T4</accession>
<evidence type="ECO:0000256" key="1">
    <source>
        <dbReference type="SAM" id="Phobius"/>
    </source>
</evidence>
<dbReference type="SUPFAM" id="SSF81321">
    <property type="entry name" value="Family A G protein-coupled receptor-like"/>
    <property type="match status" value="1"/>
</dbReference>
<keyword evidence="1" id="KW-1133">Transmembrane helix</keyword>
<feature type="domain" description="7TM GPCR serpentine receptor class x (Srx)" evidence="2">
    <location>
        <begin position="26"/>
        <end position="282"/>
    </location>
</feature>
<feature type="transmembrane region" description="Helical" evidence="1">
    <location>
        <begin position="174"/>
        <end position="207"/>
    </location>
</feature>
<evidence type="ECO:0000313" key="3">
    <source>
        <dbReference type="EMBL" id="ULT89103.1"/>
    </source>
</evidence>
<gene>
    <name evidence="3" type="ORF">L3Y34_007936</name>
</gene>
<evidence type="ECO:0000313" key="4">
    <source>
        <dbReference type="Proteomes" id="UP000827892"/>
    </source>
</evidence>
<organism evidence="3 4">
    <name type="scientific">Caenorhabditis briggsae</name>
    <dbReference type="NCBI Taxonomy" id="6238"/>
    <lineage>
        <taxon>Eukaryota</taxon>
        <taxon>Metazoa</taxon>
        <taxon>Ecdysozoa</taxon>
        <taxon>Nematoda</taxon>
        <taxon>Chromadorea</taxon>
        <taxon>Rhabditida</taxon>
        <taxon>Rhabditina</taxon>
        <taxon>Rhabditomorpha</taxon>
        <taxon>Rhabditoidea</taxon>
        <taxon>Rhabditidae</taxon>
        <taxon>Peloderinae</taxon>
        <taxon>Caenorhabditis</taxon>
    </lineage>
</organism>
<feature type="transmembrane region" description="Helical" evidence="1">
    <location>
        <begin position="122"/>
        <end position="142"/>
    </location>
</feature>
<keyword evidence="1" id="KW-0472">Membrane</keyword>
<name>A0AAE9D0T4_CAEBR</name>
<dbReference type="Pfam" id="PF10328">
    <property type="entry name" value="7TM_GPCR_Srx"/>
    <property type="match status" value="1"/>
</dbReference>
<protein>
    <recommendedName>
        <fullName evidence="2">7TM GPCR serpentine receptor class x (Srx) domain-containing protein</fullName>
    </recommendedName>
</protein>
<proteinExistence type="predicted"/>
<feature type="transmembrane region" description="Helical" evidence="1">
    <location>
        <begin position="90"/>
        <end position="110"/>
    </location>
</feature>
<dbReference type="PANTHER" id="PTHR23013:SF32">
    <property type="entry name" value="7TM GPCR SERPENTINE RECEPTOR CLASS X (SRX) DOMAIN-CONTAINING PROTEIN"/>
    <property type="match status" value="1"/>
</dbReference>
<sequence>MNSSEPPPDFRTWPNSLAAFMVTIDAVLGILLSGSILYIYTRESQQRTSFNLICAIRAANNILVMITGFVLVYIPGALLGFSVFPKWLESFLICVSLNFYLFNEFQSIYISMNRFTAIYFPIWYNFFCGFYATIFVQVLLYGHRCVNVGYETYQRTTSGNYITFSSDLLMFTSIGVSGIGLVTVVGIMFGVALAANLFTFAKIIMFYWKPNSHKDSENNRNIKRNIKLFLQTVLQDVLFFIDNFFTSIMIGLIQHRFWFFICATFVWQTIHVIDGLVMIMFNDRFSLLKRSLFPSQSAPVSMIVESNSWRNQPRRQDIPMVA</sequence>
<feature type="transmembrane region" description="Helical" evidence="1">
    <location>
        <begin position="20"/>
        <end position="41"/>
    </location>
</feature>
<dbReference type="EMBL" id="CP090895">
    <property type="protein sequence ID" value="ULT89103.1"/>
    <property type="molecule type" value="Genomic_DNA"/>
</dbReference>
<feature type="transmembrane region" description="Helical" evidence="1">
    <location>
        <begin position="62"/>
        <end position="84"/>
    </location>
</feature>
<dbReference type="Proteomes" id="UP000827892">
    <property type="component" value="Chromosome V"/>
</dbReference>
<dbReference type="AlphaFoldDB" id="A0AAE9D0T4"/>
<dbReference type="Gene3D" id="1.20.1070.10">
    <property type="entry name" value="Rhodopsin 7-helix transmembrane proteins"/>
    <property type="match status" value="1"/>
</dbReference>
<dbReference type="PANTHER" id="PTHR23013">
    <property type="entry name" value="SERPENTINE RECEPTOR"/>
    <property type="match status" value="1"/>
</dbReference>
<reference evidence="3 4" key="1">
    <citation type="submission" date="2022-02" db="EMBL/GenBank/DDBJ databases">
        <title>Chromosome-level reference genomes for two strains of Caenorhabditis briggsae: an improved platform for comparative genomics.</title>
        <authorList>
            <person name="Stevens L."/>
            <person name="Andersen E.C."/>
        </authorList>
    </citation>
    <scope>NUCLEOTIDE SEQUENCE [LARGE SCALE GENOMIC DNA]</scope>
    <source>
        <strain evidence="3">QX1410_ONT</strain>
        <tissue evidence="3">Whole-organism</tissue>
    </source>
</reference>
<dbReference type="InterPro" id="IPR019430">
    <property type="entry name" value="7TM_GPCR_serpentine_rcpt_Srx"/>
</dbReference>
<keyword evidence="1" id="KW-0812">Transmembrane</keyword>